<dbReference type="NCBIfam" id="TIGR01220">
    <property type="entry name" value="Pmev_kin_Gr_pos"/>
    <property type="match status" value="1"/>
</dbReference>
<dbReference type="AlphaFoldDB" id="A0A9W6HFS1"/>
<evidence type="ECO:0000256" key="4">
    <source>
        <dbReference type="ARBA" id="ARBA00022741"/>
    </source>
</evidence>
<gene>
    <name evidence="9" type="primary">mvaK</name>
    <name evidence="9" type="ORF">GCM10017586_10130</name>
</gene>
<dbReference type="SUPFAM" id="SSF55060">
    <property type="entry name" value="GHMP Kinase, C-terminal domain"/>
    <property type="match status" value="1"/>
</dbReference>
<dbReference type="PANTHER" id="PTHR31814:SF2">
    <property type="entry name" value="PHOSPHOMEVALONATE KINASE"/>
    <property type="match status" value="1"/>
</dbReference>
<comment type="caution">
    <text evidence="9">The sequence shown here is derived from an EMBL/GenBank/DDBJ whole genome shotgun (WGS) entry which is preliminary data.</text>
</comment>
<organism evidence="9 10">
    <name type="scientific">Microbacterium imperiale</name>
    <dbReference type="NCBI Taxonomy" id="33884"/>
    <lineage>
        <taxon>Bacteria</taxon>
        <taxon>Bacillati</taxon>
        <taxon>Actinomycetota</taxon>
        <taxon>Actinomycetes</taxon>
        <taxon>Micrococcales</taxon>
        <taxon>Microbacteriaceae</taxon>
        <taxon>Microbacterium</taxon>
    </lineage>
</organism>
<keyword evidence="5 9" id="KW-0418">Kinase</keyword>
<evidence type="ECO:0000259" key="8">
    <source>
        <dbReference type="Pfam" id="PF08544"/>
    </source>
</evidence>
<evidence type="ECO:0000256" key="6">
    <source>
        <dbReference type="ARBA" id="ARBA00022840"/>
    </source>
</evidence>
<dbReference type="EC" id="2.7.4.2" evidence="2"/>
<dbReference type="PANTHER" id="PTHR31814">
    <property type="match status" value="1"/>
</dbReference>
<feature type="domain" description="GHMP kinase C-terminal" evidence="8">
    <location>
        <begin position="296"/>
        <end position="354"/>
    </location>
</feature>
<dbReference type="Pfam" id="PF08544">
    <property type="entry name" value="GHMP_kinases_C"/>
    <property type="match status" value="1"/>
</dbReference>
<dbReference type="InterPro" id="IPR014721">
    <property type="entry name" value="Ribsml_uS5_D2-typ_fold_subgr"/>
</dbReference>
<reference evidence="9" key="2">
    <citation type="submission" date="2023-01" db="EMBL/GenBank/DDBJ databases">
        <authorList>
            <person name="Sun Q."/>
            <person name="Evtushenko L."/>
        </authorList>
    </citation>
    <scope>NUCLEOTIDE SEQUENCE</scope>
    <source>
        <strain evidence="9">VKM Ac-1447</strain>
    </source>
</reference>
<reference evidence="9" key="1">
    <citation type="journal article" date="2014" name="Int. J. Syst. Evol. Microbiol.">
        <title>Complete genome sequence of Corynebacterium casei LMG S-19264T (=DSM 44701T), isolated from a smear-ripened cheese.</title>
        <authorList>
            <consortium name="US DOE Joint Genome Institute (JGI-PGF)"/>
            <person name="Walter F."/>
            <person name="Albersmeier A."/>
            <person name="Kalinowski J."/>
            <person name="Ruckert C."/>
        </authorList>
    </citation>
    <scope>NUCLEOTIDE SEQUENCE</scope>
    <source>
        <strain evidence="9">VKM Ac-1447</strain>
    </source>
</reference>
<keyword evidence="4" id="KW-0547">Nucleotide-binding</keyword>
<feature type="domain" description="GHMP kinase N-terminal" evidence="7">
    <location>
        <begin position="86"/>
        <end position="179"/>
    </location>
</feature>
<evidence type="ECO:0000313" key="10">
    <source>
        <dbReference type="Proteomes" id="UP001142317"/>
    </source>
</evidence>
<accession>A0A9W6HFS1</accession>
<evidence type="ECO:0000256" key="2">
    <source>
        <dbReference type="ARBA" id="ARBA00012958"/>
    </source>
</evidence>
<dbReference type="SUPFAM" id="SSF54211">
    <property type="entry name" value="Ribosomal protein S5 domain 2-like"/>
    <property type="match status" value="1"/>
</dbReference>
<dbReference type="InterPro" id="IPR006204">
    <property type="entry name" value="GHMP_kinase_N_dom"/>
</dbReference>
<comment type="pathway">
    <text evidence="1">Isoprenoid biosynthesis; isopentenyl diphosphate biosynthesis via mevalonate pathway; isopentenyl diphosphate from (R)-mevalonate: step 2/3.</text>
</comment>
<dbReference type="InterPro" id="IPR020568">
    <property type="entry name" value="Ribosomal_Su5_D2-typ_SF"/>
</dbReference>
<sequence length="382" mass="40052">MTSTEPSGAIVVRAPGKLFVAGEYAVVSPGEPSVLIAVDRYLTVSLTESVDAGSIHSPEYSRMPVRWTRGQDGLTLDREHHPYDYVIAAIEASERLRAERGLHPRFFDLHIESGLDDPSGRKFGLGSSAAVTVATIAAIDEFYGFELGTRGRYELAMLATIAVAPNASGGDVAASTYGGWIGYRSPDRDRLRAARSAHGVAAVLGSDAWNGSEIIRLAPPVGLELLVGWTGHPASTERLVSGVSRGTNVTGDAHAGFLEASRDCVEDLWRALAVLPDAGAPGDAGSDGTLALDAIRRNRRLLQALGERTGVTIETERLRILCDAAEAIGAAGKPSGAGGGDCGIVLAPADADVAGLLRVWETNDIRHLTIGVHPPEGDNHGG</sequence>
<evidence type="ECO:0000256" key="3">
    <source>
        <dbReference type="ARBA" id="ARBA00022679"/>
    </source>
</evidence>
<dbReference type="InterPro" id="IPR036554">
    <property type="entry name" value="GHMP_kinase_C_sf"/>
</dbReference>
<dbReference type="GO" id="GO:0005524">
    <property type="term" value="F:ATP binding"/>
    <property type="evidence" value="ECO:0007669"/>
    <property type="project" value="UniProtKB-KW"/>
</dbReference>
<dbReference type="Gene3D" id="3.30.230.10">
    <property type="match status" value="1"/>
</dbReference>
<keyword evidence="10" id="KW-1185">Reference proteome</keyword>
<evidence type="ECO:0000313" key="9">
    <source>
        <dbReference type="EMBL" id="GLJ79331.1"/>
    </source>
</evidence>
<dbReference type="InterPro" id="IPR035102">
    <property type="entry name" value="Phosphomevalonate_kinase"/>
</dbReference>
<dbReference type="Gene3D" id="3.30.70.890">
    <property type="entry name" value="GHMP kinase, C-terminal domain"/>
    <property type="match status" value="1"/>
</dbReference>
<dbReference type="GO" id="GO:0004631">
    <property type="term" value="F:phosphomevalonate kinase activity"/>
    <property type="evidence" value="ECO:0007669"/>
    <property type="project" value="UniProtKB-EC"/>
</dbReference>
<dbReference type="EMBL" id="BSEO01000001">
    <property type="protein sequence ID" value="GLJ79331.1"/>
    <property type="molecule type" value="Genomic_DNA"/>
</dbReference>
<dbReference type="PRINTS" id="PR00959">
    <property type="entry name" value="MEVGALKINASE"/>
</dbReference>
<dbReference type="Pfam" id="PF00288">
    <property type="entry name" value="GHMP_kinases_N"/>
    <property type="match status" value="1"/>
</dbReference>
<evidence type="ECO:0000256" key="5">
    <source>
        <dbReference type="ARBA" id="ARBA00022777"/>
    </source>
</evidence>
<dbReference type="InterPro" id="IPR013750">
    <property type="entry name" value="GHMP_kinase_C_dom"/>
</dbReference>
<evidence type="ECO:0000259" key="7">
    <source>
        <dbReference type="Pfam" id="PF00288"/>
    </source>
</evidence>
<keyword evidence="6" id="KW-0067">ATP-binding</keyword>
<evidence type="ECO:0000256" key="1">
    <source>
        <dbReference type="ARBA" id="ARBA00005017"/>
    </source>
</evidence>
<dbReference type="RefSeq" id="WP_210004265.1">
    <property type="nucleotide sequence ID" value="NZ_BSEO01000001.1"/>
</dbReference>
<keyword evidence="3" id="KW-0808">Transferase</keyword>
<name>A0A9W6HFS1_9MICO</name>
<protein>
    <recommendedName>
        <fullName evidence="2">phosphomevalonate kinase</fullName>
        <ecNumber evidence="2">2.7.4.2</ecNumber>
    </recommendedName>
</protein>
<dbReference type="Proteomes" id="UP001142317">
    <property type="component" value="Unassembled WGS sequence"/>
</dbReference>
<proteinExistence type="predicted"/>
<dbReference type="InterPro" id="IPR005917">
    <property type="entry name" value="Pmev_kinase_bact"/>
</dbReference>